<reference evidence="3" key="1">
    <citation type="submission" date="2023-03" db="EMBL/GenBank/DDBJ databases">
        <title>Chromosome-scale reference genome and RAD-based genetic map of yellow starthistle (Centaurea solstitialis) reveal putative structural variation and QTLs associated with invader traits.</title>
        <authorList>
            <person name="Reatini B."/>
            <person name="Cang F.A."/>
            <person name="Jiang Q."/>
            <person name="Mckibben M.T.W."/>
            <person name="Barker M.S."/>
            <person name="Rieseberg L.H."/>
            <person name="Dlugosch K.M."/>
        </authorList>
    </citation>
    <scope>NUCLEOTIDE SEQUENCE</scope>
    <source>
        <strain evidence="3">CAN-66</strain>
        <tissue evidence="3">Leaf</tissue>
    </source>
</reference>
<comment type="caution">
    <text evidence="3">The sequence shown here is derived from an EMBL/GenBank/DDBJ whole genome shotgun (WGS) entry which is preliminary data.</text>
</comment>
<dbReference type="SUPFAM" id="SSF53098">
    <property type="entry name" value="Ribonuclease H-like"/>
    <property type="match status" value="1"/>
</dbReference>
<evidence type="ECO:0000313" key="4">
    <source>
        <dbReference type="Proteomes" id="UP001172457"/>
    </source>
</evidence>
<keyword evidence="4" id="KW-1185">Reference proteome</keyword>
<evidence type="ECO:0000313" key="3">
    <source>
        <dbReference type="EMBL" id="KAJ9535602.1"/>
    </source>
</evidence>
<dbReference type="InterPro" id="IPR012337">
    <property type="entry name" value="RNaseH-like_sf"/>
</dbReference>
<dbReference type="PANTHER" id="PTHR42648">
    <property type="entry name" value="TRANSPOSASE, PUTATIVE-RELATED"/>
    <property type="match status" value="1"/>
</dbReference>
<sequence length="242" mass="27788">MLMCLKSNLEREEEKKRKGETFLVSAVPKPKEKSEKETASTNSTVSDPKEPIWQWYGSDVNDEDNNAILSARRNGNLYTTVFRSIPQTHPLFEANPKNAICLLTKASKGDSWLWHRRLCHQNFKDMNKLGLPELRLSKDTFVLRANMDLCGPMRVESLARKKYMLTNSLGSLGLNFFETNQKLLKRIIAFIKRTQVLLGRRVRKIRSDNGTEFRNAKLQSFLEEVGITHNFSAVRTPQQNGS</sequence>
<dbReference type="PANTHER" id="PTHR42648:SF21">
    <property type="entry name" value="CYSTEINE-RICH RLK (RECEPTOR-LIKE PROTEIN KINASE) 8"/>
    <property type="match status" value="1"/>
</dbReference>
<dbReference type="Pfam" id="PF13976">
    <property type="entry name" value="gag_pre-integrs"/>
    <property type="match status" value="1"/>
</dbReference>
<proteinExistence type="predicted"/>
<dbReference type="AlphaFoldDB" id="A0AA38SM36"/>
<dbReference type="GO" id="GO:0003676">
    <property type="term" value="F:nucleic acid binding"/>
    <property type="evidence" value="ECO:0007669"/>
    <property type="project" value="InterPro"/>
</dbReference>
<evidence type="ECO:0000256" key="1">
    <source>
        <dbReference type="SAM" id="MobiDB-lite"/>
    </source>
</evidence>
<name>A0AA38SM36_9ASTR</name>
<feature type="compositionally biased region" description="Basic and acidic residues" evidence="1">
    <location>
        <begin position="29"/>
        <end position="38"/>
    </location>
</feature>
<protein>
    <recommendedName>
        <fullName evidence="2">Integrase catalytic domain-containing protein</fullName>
    </recommendedName>
</protein>
<gene>
    <name evidence="3" type="ORF">OSB04_un001261</name>
</gene>
<dbReference type="Gene3D" id="3.30.420.10">
    <property type="entry name" value="Ribonuclease H-like superfamily/Ribonuclease H"/>
    <property type="match status" value="1"/>
</dbReference>
<dbReference type="Proteomes" id="UP001172457">
    <property type="component" value="Unassembled WGS sequence"/>
</dbReference>
<dbReference type="EMBL" id="JARYMX010000184">
    <property type="protein sequence ID" value="KAJ9535602.1"/>
    <property type="molecule type" value="Genomic_DNA"/>
</dbReference>
<dbReference type="InterPro" id="IPR036397">
    <property type="entry name" value="RNaseH_sf"/>
</dbReference>
<dbReference type="PROSITE" id="PS50994">
    <property type="entry name" value="INTEGRASE"/>
    <property type="match status" value="1"/>
</dbReference>
<evidence type="ECO:0000259" key="2">
    <source>
        <dbReference type="PROSITE" id="PS50994"/>
    </source>
</evidence>
<organism evidence="3 4">
    <name type="scientific">Centaurea solstitialis</name>
    <name type="common">yellow star-thistle</name>
    <dbReference type="NCBI Taxonomy" id="347529"/>
    <lineage>
        <taxon>Eukaryota</taxon>
        <taxon>Viridiplantae</taxon>
        <taxon>Streptophyta</taxon>
        <taxon>Embryophyta</taxon>
        <taxon>Tracheophyta</taxon>
        <taxon>Spermatophyta</taxon>
        <taxon>Magnoliopsida</taxon>
        <taxon>eudicotyledons</taxon>
        <taxon>Gunneridae</taxon>
        <taxon>Pentapetalae</taxon>
        <taxon>asterids</taxon>
        <taxon>campanulids</taxon>
        <taxon>Asterales</taxon>
        <taxon>Asteraceae</taxon>
        <taxon>Carduoideae</taxon>
        <taxon>Cardueae</taxon>
        <taxon>Centaureinae</taxon>
        <taxon>Centaurea</taxon>
    </lineage>
</organism>
<feature type="domain" description="Integrase catalytic" evidence="2">
    <location>
        <begin position="128"/>
        <end position="242"/>
    </location>
</feature>
<dbReference type="InterPro" id="IPR025724">
    <property type="entry name" value="GAG-pre-integrase_dom"/>
</dbReference>
<feature type="compositionally biased region" description="Basic and acidic residues" evidence="1">
    <location>
        <begin position="8"/>
        <end position="20"/>
    </location>
</feature>
<dbReference type="InterPro" id="IPR039537">
    <property type="entry name" value="Retrotran_Ty1/copia-like"/>
</dbReference>
<dbReference type="InterPro" id="IPR001584">
    <property type="entry name" value="Integrase_cat-core"/>
</dbReference>
<accession>A0AA38SM36</accession>
<feature type="region of interest" description="Disordered" evidence="1">
    <location>
        <begin position="1"/>
        <end position="46"/>
    </location>
</feature>
<dbReference type="GO" id="GO:0015074">
    <property type="term" value="P:DNA integration"/>
    <property type="evidence" value="ECO:0007669"/>
    <property type="project" value="InterPro"/>
</dbReference>